<evidence type="ECO:0000259" key="10">
    <source>
        <dbReference type="Pfam" id="PF07670"/>
    </source>
</evidence>
<comment type="similarity">
    <text evidence="2">Belongs to the concentrative nucleoside transporter (CNT) (TC 2.A.41) family.</text>
</comment>
<feature type="transmembrane region" description="Helical" evidence="7">
    <location>
        <begin position="101"/>
        <end position="125"/>
    </location>
</feature>
<dbReference type="PANTHER" id="PTHR10590:SF4">
    <property type="entry name" value="SOLUTE CARRIER FAMILY 28 MEMBER 3"/>
    <property type="match status" value="1"/>
</dbReference>
<evidence type="ECO:0000256" key="1">
    <source>
        <dbReference type="ARBA" id="ARBA00004651"/>
    </source>
</evidence>
<gene>
    <name evidence="11" type="ORF">J0M35_12160</name>
</gene>
<feature type="domain" description="Nucleoside transporter/FeoB GTPase Gate" evidence="10">
    <location>
        <begin position="104"/>
        <end position="202"/>
    </location>
</feature>
<dbReference type="GO" id="GO:0015293">
    <property type="term" value="F:symporter activity"/>
    <property type="evidence" value="ECO:0007669"/>
    <property type="project" value="TreeGrafter"/>
</dbReference>
<dbReference type="PANTHER" id="PTHR10590">
    <property type="entry name" value="SODIUM/NUCLEOSIDE COTRANSPORTER"/>
    <property type="match status" value="1"/>
</dbReference>
<feature type="transmembrane region" description="Helical" evidence="7">
    <location>
        <begin position="179"/>
        <end position="200"/>
    </location>
</feature>
<dbReference type="Pfam" id="PF07670">
    <property type="entry name" value="Gate"/>
    <property type="match status" value="1"/>
</dbReference>
<evidence type="ECO:0000256" key="5">
    <source>
        <dbReference type="ARBA" id="ARBA00022989"/>
    </source>
</evidence>
<dbReference type="InterPro" id="IPR008276">
    <property type="entry name" value="C_nuclsd_transpt"/>
</dbReference>
<evidence type="ECO:0000256" key="2">
    <source>
        <dbReference type="ARBA" id="ARBA00009033"/>
    </source>
</evidence>
<evidence type="ECO:0000256" key="7">
    <source>
        <dbReference type="SAM" id="Phobius"/>
    </source>
</evidence>
<organism evidence="11 12">
    <name type="scientific">Candidatus Obscuribacter phosphatis</name>
    <dbReference type="NCBI Taxonomy" id="1906157"/>
    <lineage>
        <taxon>Bacteria</taxon>
        <taxon>Bacillati</taxon>
        <taxon>Candidatus Melainabacteria</taxon>
        <taxon>Candidatus Obscuribacterales</taxon>
        <taxon>Candidatus Obscuribacteraceae</taxon>
        <taxon>Candidatus Obscuribacter</taxon>
    </lineage>
</organism>
<keyword evidence="4 7" id="KW-0812">Transmembrane</keyword>
<dbReference type="Pfam" id="PF01773">
    <property type="entry name" value="Nucleos_tra2_N"/>
    <property type="match status" value="1"/>
</dbReference>
<evidence type="ECO:0000256" key="6">
    <source>
        <dbReference type="ARBA" id="ARBA00023136"/>
    </source>
</evidence>
<feature type="transmembrane region" description="Helical" evidence="7">
    <location>
        <begin position="315"/>
        <end position="332"/>
    </location>
</feature>
<proteinExistence type="inferred from homology"/>
<evidence type="ECO:0000313" key="11">
    <source>
        <dbReference type="EMBL" id="MBN8661112.1"/>
    </source>
</evidence>
<sequence length="434" mass="45638">MPTSSNWMGLLGFVLILGTAFLMSNNKKAINYRLVVSGLILQLGLAIFVLKVPFGQELFKNVGAFITELLHFSDKGAGMVFGPLVEKPEKLVEVFGPGADFIFAFRVVPTIIFVSSLVSISYYLGIMQKVVQIVARVVAVIMGASGAEALSNAASVFVGQVEAQLLIKPYVPTMTRSELLASMAGSMACVSGGVLAVYIGIGIKASYLLTASIMAAPAALVISKIVYPETEESTTRGKVSIRVERTQANIIDAAAHGASDGMRIGMNVLAMLVAFRALIALCDATLGVCGGWLAQLGLNLNSMGFDLAHLSLKDIFGAVFAPIAFVLGVPWSDANIVGQLMGEKFVINEFVAYTDLSAILKNPAHALSAQAETIATFALCGFANLSSVAMQIGGIGEIAPTRREDLARLGVKALICGTMASYLSACLAGILNQL</sequence>
<dbReference type="AlphaFoldDB" id="A0A8J7PN75"/>
<dbReference type="Proteomes" id="UP000664277">
    <property type="component" value="Unassembled WGS sequence"/>
</dbReference>
<accession>A0A8J7PN75</accession>
<dbReference type="InterPro" id="IPR002668">
    <property type="entry name" value="CNT_N_dom"/>
</dbReference>
<feature type="domain" description="Concentrative nucleoside transporter N-terminal" evidence="8">
    <location>
        <begin position="11"/>
        <end position="84"/>
    </location>
</feature>
<dbReference type="InterPro" id="IPR011657">
    <property type="entry name" value="CNT_C_dom"/>
</dbReference>
<evidence type="ECO:0000259" key="8">
    <source>
        <dbReference type="Pfam" id="PF01773"/>
    </source>
</evidence>
<name>A0A8J7PN75_9BACT</name>
<dbReference type="GO" id="GO:0005337">
    <property type="term" value="F:nucleoside transmembrane transporter activity"/>
    <property type="evidence" value="ECO:0007669"/>
    <property type="project" value="InterPro"/>
</dbReference>
<keyword evidence="3" id="KW-1003">Cell membrane</keyword>
<feature type="transmembrane region" description="Helical" evidence="7">
    <location>
        <begin position="30"/>
        <end position="50"/>
    </location>
</feature>
<comment type="subcellular location">
    <subcellularLocation>
        <location evidence="1">Cell membrane</location>
        <topology evidence="1">Multi-pass membrane protein</topology>
    </subcellularLocation>
</comment>
<dbReference type="EMBL" id="JAFLCK010000016">
    <property type="protein sequence ID" value="MBN8661112.1"/>
    <property type="molecule type" value="Genomic_DNA"/>
</dbReference>
<keyword evidence="5 7" id="KW-1133">Transmembrane helix</keyword>
<evidence type="ECO:0000256" key="4">
    <source>
        <dbReference type="ARBA" id="ARBA00022692"/>
    </source>
</evidence>
<comment type="caution">
    <text evidence="11">The sequence shown here is derived from an EMBL/GenBank/DDBJ whole genome shotgun (WGS) entry which is preliminary data.</text>
</comment>
<dbReference type="Pfam" id="PF07662">
    <property type="entry name" value="Nucleos_tra2_C"/>
    <property type="match status" value="1"/>
</dbReference>
<dbReference type="GO" id="GO:0005886">
    <property type="term" value="C:plasma membrane"/>
    <property type="evidence" value="ECO:0007669"/>
    <property type="project" value="UniProtKB-SubCell"/>
</dbReference>
<reference evidence="11" key="1">
    <citation type="submission" date="2021-02" db="EMBL/GenBank/DDBJ databases">
        <title>Genome-Resolved Metagenomics of a Microbial Community Performing Photosynthetic Biological Nutrient Removal.</title>
        <authorList>
            <person name="Mcdaniel E.A."/>
        </authorList>
    </citation>
    <scope>NUCLEOTIDE SEQUENCE</scope>
    <source>
        <strain evidence="11">UWPOB_OBS1</strain>
    </source>
</reference>
<evidence type="ECO:0000313" key="12">
    <source>
        <dbReference type="Proteomes" id="UP000664277"/>
    </source>
</evidence>
<feature type="transmembrane region" description="Helical" evidence="7">
    <location>
        <begin position="411"/>
        <end position="431"/>
    </location>
</feature>
<feature type="domain" description="Concentrative nucleoside transporter C-terminal" evidence="9">
    <location>
        <begin position="207"/>
        <end position="429"/>
    </location>
</feature>
<evidence type="ECO:0008006" key="13">
    <source>
        <dbReference type="Google" id="ProtNLM"/>
    </source>
</evidence>
<feature type="transmembrane region" description="Helical" evidence="7">
    <location>
        <begin position="137"/>
        <end position="159"/>
    </location>
</feature>
<dbReference type="InterPro" id="IPR011642">
    <property type="entry name" value="Gate_dom"/>
</dbReference>
<protein>
    <recommendedName>
        <fullName evidence="13">Nucleoside permease</fullName>
    </recommendedName>
</protein>
<keyword evidence="6 7" id="KW-0472">Membrane</keyword>
<feature type="transmembrane region" description="Helical" evidence="7">
    <location>
        <begin position="268"/>
        <end position="294"/>
    </location>
</feature>
<feature type="transmembrane region" description="Helical" evidence="7">
    <location>
        <begin position="6"/>
        <end position="23"/>
    </location>
</feature>
<evidence type="ECO:0000256" key="3">
    <source>
        <dbReference type="ARBA" id="ARBA00022475"/>
    </source>
</evidence>
<evidence type="ECO:0000259" key="9">
    <source>
        <dbReference type="Pfam" id="PF07662"/>
    </source>
</evidence>